<reference evidence="2 3" key="1">
    <citation type="journal article" date="2018" name="PLoS ONE">
        <title>The draft genome of Kipferlia bialata reveals reductive genome evolution in fornicate parasites.</title>
        <authorList>
            <person name="Tanifuji G."/>
            <person name="Takabayashi S."/>
            <person name="Kume K."/>
            <person name="Takagi M."/>
            <person name="Nakayama T."/>
            <person name="Kamikawa R."/>
            <person name="Inagaki Y."/>
            <person name="Hashimoto T."/>
        </authorList>
    </citation>
    <scope>NUCLEOTIDE SEQUENCE [LARGE SCALE GENOMIC DNA]</scope>
    <source>
        <strain evidence="2">NY0173</strain>
    </source>
</reference>
<organism evidence="2 3">
    <name type="scientific">Kipferlia bialata</name>
    <dbReference type="NCBI Taxonomy" id="797122"/>
    <lineage>
        <taxon>Eukaryota</taxon>
        <taxon>Metamonada</taxon>
        <taxon>Carpediemonas-like organisms</taxon>
        <taxon>Kipferlia</taxon>
    </lineage>
</organism>
<feature type="compositionally biased region" description="Basic and acidic residues" evidence="1">
    <location>
        <begin position="356"/>
        <end position="368"/>
    </location>
</feature>
<feature type="region of interest" description="Disordered" evidence="1">
    <location>
        <begin position="356"/>
        <end position="384"/>
    </location>
</feature>
<dbReference type="Proteomes" id="UP000265618">
    <property type="component" value="Unassembled WGS sequence"/>
</dbReference>
<evidence type="ECO:0000313" key="2">
    <source>
        <dbReference type="EMBL" id="GIQ84954.1"/>
    </source>
</evidence>
<evidence type="ECO:0000256" key="1">
    <source>
        <dbReference type="SAM" id="MobiDB-lite"/>
    </source>
</evidence>
<gene>
    <name evidence="2" type="ORF">KIPB_006546</name>
</gene>
<accession>A0A9K3CX76</accession>
<keyword evidence="3" id="KW-1185">Reference proteome</keyword>
<dbReference type="EMBL" id="BDIP01001696">
    <property type="protein sequence ID" value="GIQ84954.1"/>
    <property type="molecule type" value="Genomic_DNA"/>
</dbReference>
<evidence type="ECO:0000313" key="3">
    <source>
        <dbReference type="Proteomes" id="UP000265618"/>
    </source>
</evidence>
<name>A0A9K3CX76_9EUKA</name>
<comment type="caution">
    <text evidence="2">The sequence shown here is derived from an EMBL/GenBank/DDBJ whole genome shotgun (WGS) entry which is preliminary data.</text>
</comment>
<protein>
    <submittedName>
        <fullName evidence="2">Uncharacterized protein</fullName>
    </submittedName>
</protein>
<dbReference type="AlphaFoldDB" id="A0A9K3CX76"/>
<sequence>MTNKTTQFQCPCGALYPDWTGYAEHAAECTLTHTGEVKEVLLPLFHSLPLSDITKYTIGYDRETQGMGEMHPFHVAVWKCLKEGGLDPVLYGGLGTVFASPSSDMDIAVRSGSFMDIKIQLVCGGLGAHVVDVGRHAESRARRHLKIHSPPDMGPPTHVDIVLAADNDGPQKRELFLNYATVLPVLPMVKGLLKTLAHHTRCLAPGTRGQRDTERNASELMHNSMWAVASVCPALHPPSLCGSLSPDVRRSLLSAVASAFDTSSLDTLMRDVMLAWCAYNSTAREDQMQMRCVVTGSPLEHPLSHTLPPGLHALVAPLHKGLRNGAAVPAVTTPIKQERDRIVQDALDVEEEIRRLTNRLADRPERKPKSPGKGKPRSPERRMKLRHTLNDFVTLLSTARSRHPWLDAAMEKEATRQKQQRTRNVRKNTIVSPAAVFTSL</sequence>
<proteinExistence type="predicted"/>